<accession>A0AA36B4A9</accession>
<evidence type="ECO:0000313" key="5">
    <source>
        <dbReference type="EMBL" id="CAI9726911.1"/>
    </source>
</evidence>
<gene>
    <name evidence="5" type="ORF">OCTVUL_1B005406</name>
</gene>
<proteinExistence type="predicted"/>
<evidence type="ECO:0000313" key="6">
    <source>
        <dbReference type="Proteomes" id="UP001162480"/>
    </source>
</evidence>
<dbReference type="GO" id="GO:0070301">
    <property type="term" value="P:cellular response to hydrogen peroxide"/>
    <property type="evidence" value="ECO:0007669"/>
    <property type="project" value="TreeGrafter"/>
</dbReference>
<dbReference type="PANTHER" id="PTHR31383:SF2">
    <property type="entry name" value="OXIDATIVE STRESS-RESPONSIVE SERINE-RICH PROTEIN 1"/>
    <property type="match status" value="1"/>
</dbReference>
<organism evidence="5 6">
    <name type="scientific">Octopus vulgaris</name>
    <name type="common">Common octopus</name>
    <dbReference type="NCBI Taxonomy" id="6645"/>
    <lineage>
        <taxon>Eukaryota</taxon>
        <taxon>Metazoa</taxon>
        <taxon>Spiralia</taxon>
        <taxon>Lophotrochozoa</taxon>
        <taxon>Mollusca</taxon>
        <taxon>Cephalopoda</taxon>
        <taxon>Coleoidea</taxon>
        <taxon>Octopodiformes</taxon>
        <taxon>Octopoda</taxon>
        <taxon>Incirrata</taxon>
        <taxon>Octopodidae</taxon>
        <taxon>Octopus</taxon>
    </lineage>
</organism>
<reference evidence="5" key="1">
    <citation type="submission" date="2023-08" db="EMBL/GenBank/DDBJ databases">
        <authorList>
            <person name="Alioto T."/>
            <person name="Alioto T."/>
            <person name="Gomez Garrido J."/>
        </authorList>
    </citation>
    <scope>NUCLEOTIDE SEQUENCE</scope>
</reference>
<evidence type="ECO:0000256" key="4">
    <source>
        <dbReference type="ARBA" id="ARBA00031405"/>
    </source>
</evidence>
<sequence>MVNMALVVVTCDPKRSEFNSGVFCTWWLISKENIQNDFSSNSDLGLHNAFELLELDSKTWKQTEEKSCDRLRSPAQCQQEGNKLNSDILTRNSIATRPNVSSTELMTGCISSLQKLKLICPECQKAECCKVYLRKKLSSSMLDKFNLARSLSSCRGVIKEARFRPHPSDSSERSVLRASRLKFLSQFNANKRAKHGVCKNKSSKLEVGAVFGRCSERSSTNFASLAQNTPETFKIPVLTNDTTAPQFLAYQHNLSREMLPCPSMNSQSPFEMRLSSLAVNSISPLSIEKTCSLQARLDDMSVNELACYFEEFVHIPKKMSEMAEMMYR</sequence>
<dbReference type="EMBL" id="OX597821">
    <property type="protein sequence ID" value="CAI9726911.1"/>
    <property type="molecule type" value="Genomic_DNA"/>
</dbReference>
<dbReference type="PANTHER" id="PTHR31383">
    <property type="entry name" value="OXIDATIVE STRESS-RESPONSE SERINE-RICH PROTEIN 1"/>
    <property type="match status" value="1"/>
</dbReference>
<keyword evidence="2" id="KW-0597">Phosphoprotein</keyword>
<name>A0AA36B4A9_OCTVU</name>
<evidence type="ECO:0000256" key="1">
    <source>
        <dbReference type="ARBA" id="ARBA00015005"/>
    </source>
</evidence>
<dbReference type="InterPro" id="IPR008494">
    <property type="entry name" value="DUF776"/>
</dbReference>
<dbReference type="AlphaFoldDB" id="A0AA36B4A9"/>
<protein>
    <recommendedName>
        <fullName evidence="1">Oxidative stress-responsive serine-rich protein 1</fullName>
    </recommendedName>
    <alternativeName>
        <fullName evidence="4">Oxidative stress-responsive protein 1</fullName>
    </alternativeName>
    <alternativeName>
        <fullName evidence="3">Peroxide-inducible transcript 1 protein</fullName>
    </alternativeName>
</protein>
<evidence type="ECO:0000256" key="3">
    <source>
        <dbReference type="ARBA" id="ARBA00029721"/>
    </source>
</evidence>
<evidence type="ECO:0000256" key="2">
    <source>
        <dbReference type="ARBA" id="ARBA00022553"/>
    </source>
</evidence>
<keyword evidence="6" id="KW-1185">Reference proteome</keyword>
<dbReference type="Proteomes" id="UP001162480">
    <property type="component" value="Chromosome 8"/>
</dbReference>